<dbReference type="EMBL" id="MCFI01000027">
    <property type="protein sequence ID" value="ORY75069.1"/>
    <property type="molecule type" value="Genomic_DNA"/>
</dbReference>
<feature type="region of interest" description="Disordered" evidence="1">
    <location>
        <begin position="32"/>
        <end position="54"/>
    </location>
</feature>
<evidence type="ECO:0000256" key="1">
    <source>
        <dbReference type="SAM" id="MobiDB-lite"/>
    </source>
</evidence>
<evidence type="ECO:0000313" key="4">
    <source>
        <dbReference type="Proteomes" id="UP000193685"/>
    </source>
</evidence>
<feature type="transmembrane region" description="Helical" evidence="2">
    <location>
        <begin position="6"/>
        <end position="23"/>
    </location>
</feature>
<gene>
    <name evidence="3" type="ORF">BCR37DRAFT_384122</name>
</gene>
<organism evidence="3 4">
    <name type="scientific">Protomyces lactucae-debilis</name>
    <dbReference type="NCBI Taxonomy" id="2754530"/>
    <lineage>
        <taxon>Eukaryota</taxon>
        <taxon>Fungi</taxon>
        <taxon>Dikarya</taxon>
        <taxon>Ascomycota</taxon>
        <taxon>Taphrinomycotina</taxon>
        <taxon>Taphrinomycetes</taxon>
        <taxon>Taphrinales</taxon>
        <taxon>Protomycetaceae</taxon>
        <taxon>Protomyces</taxon>
    </lineage>
</organism>
<dbReference type="RefSeq" id="XP_040722181.1">
    <property type="nucleotide sequence ID" value="XM_040870173.1"/>
</dbReference>
<name>A0A1Y2EU36_PROLT</name>
<keyword evidence="2" id="KW-0812">Transmembrane</keyword>
<evidence type="ECO:0000256" key="2">
    <source>
        <dbReference type="SAM" id="Phobius"/>
    </source>
</evidence>
<evidence type="ECO:0000313" key="3">
    <source>
        <dbReference type="EMBL" id="ORY75069.1"/>
    </source>
</evidence>
<reference evidence="3 4" key="1">
    <citation type="submission" date="2016-07" db="EMBL/GenBank/DDBJ databases">
        <title>Pervasive Adenine N6-methylation of Active Genes in Fungi.</title>
        <authorList>
            <consortium name="DOE Joint Genome Institute"/>
            <person name="Mondo S.J."/>
            <person name="Dannebaum R.O."/>
            <person name="Kuo R.C."/>
            <person name="Labutti K."/>
            <person name="Haridas S."/>
            <person name="Kuo A."/>
            <person name="Salamov A."/>
            <person name="Ahrendt S.R."/>
            <person name="Lipzen A."/>
            <person name="Sullivan W."/>
            <person name="Andreopoulos W.B."/>
            <person name="Clum A."/>
            <person name="Lindquist E."/>
            <person name="Daum C."/>
            <person name="Ramamoorthy G.K."/>
            <person name="Gryganskyi A."/>
            <person name="Culley D."/>
            <person name="Magnuson J.K."/>
            <person name="James T.Y."/>
            <person name="O'Malley M.A."/>
            <person name="Stajich J.E."/>
            <person name="Spatafora J.W."/>
            <person name="Visel A."/>
            <person name="Grigoriev I.V."/>
        </authorList>
    </citation>
    <scope>NUCLEOTIDE SEQUENCE [LARGE SCALE GENOMIC DNA]</scope>
    <source>
        <strain evidence="3 4">12-1054</strain>
    </source>
</reference>
<dbReference type="GeneID" id="63786772"/>
<keyword evidence="2" id="KW-0472">Membrane</keyword>
<proteinExistence type="predicted"/>
<protein>
    <submittedName>
        <fullName evidence="3">Uncharacterized protein</fullName>
    </submittedName>
</protein>
<dbReference type="Proteomes" id="UP000193685">
    <property type="component" value="Unassembled WGS sequence"/>
</dbReference>
<accession>A0A1Y2EU36</accession>
<comment type="caution">
    <text evidence="3">The sequence shown here is derived from an EMBL/GenBank/DDBJ whole genome shotgun (WGS) entry which is preliminary data.</text>
</comment>
<keyword evidence="4" id="KW-1185">Reference proteome</keyword>
<keyword evidence="2" id="KW-1133">Transmembrane helix</keyword>
<sequence length="54" mass="6210">MARYGFTGFMTVLVPTLGAVYYFRPQPYRPPMHESVNVRQGKTKDWNDGKQATT</sequence>
<dbReference type="AlphaFoldDB" id="A0A1Y2EU36"/>